<dbReference type="GeneID" id="36343567"/>
<name>W6U9W2_ECHGR</name>
<feature type="compositionally biased region" description="Basic residues" evidence="1">
    <location>
        <begin position="1"/>
        <end position="11"/>
    </location>
</feature>
<dbReference type="Proteomes" id="UP000019149">
    <property type="component" value="Unassembled WGS sequence"/>
</dbReference>
<dbReference type="EMBL" id="APAU02000088">
    <property type="protein sequence ID" value="EUB57316.1"/>
    <property type="molecule type" value="Genomic_DNA"/>
</dbReference>
<protein>
    <submittedName>
        <fullName evidence="2">Uncharacterized protein</fullName>
    </submittedName>
</protein>
<dbReference type="KEGG" id="egl:EGR_07852"/>
<dbReference type="CTD" id="36343567"/>
<dbReference type="AlphaFoldDB" id="W6U9W2"/>
<dbReference type="RefSeq" id="XP_024348512.1">
    <property type="nucleotide sequence ID" value="XM_024497101.1"/>
</dbReference>
<evidence type="ECO:0000313" key="3">
    <source>
        <dbReference type="Proteomes" id="UP000019149"/>
    </source>
</evidence>
<accession>W6U9W2</accession>
<comment type="caution">
    <text evidence="2">The sequence shown here is derived from an EMBL/GenBank/DDBJ whole genome shotgun (WGS) entry which is preliminary data.</text>
</comment>
<keyword evidence="3" id="KW-1185">Reference proteome</keyword>
<evidence type="ECO:0000313" key="2">
    <source>
        <dbReference type="EMBL" id="EUB57316.1"/>
    </source>
</evidence>
<organism evidence="2 3">
    <name type="scientific">Echinococcus granulosus</name>
    <name type="common">Hydatid tapeworm</name>
    <dbReference type="NCBI Taxonomy" id="6210"/>
    <lineage>
        <taxon>Eukaryota</taxon>
        <taxon>Metazoa</taxon>
        <taxon>Spiralia</taxon>
        <taxon>Lophotrochozoa</taxon>
        <taxon>Platyhelminthes</taxon>
        <taxon>Cestoda</taxon>
        <taxon>Eucestoda</taxon>
        <taxon>Cyclophyllidea</taxon>
        <taxon>Taeniidae</taxon>
        <taxon>Echinococcus</taxon>
        <taxon>Echinococcus granulosus group</taxon>
    </lineage>
</organism>
<reference evidence="2 3" key="1">
    <citation type="journal article" date="2013" name="Nat. Genet.">
        <title>The genome of the hydatid tapeworm Echinococcus granulosus.</title>
        <authorList>
            <person name="Zheng H."/>
            <person name="Zhang W."/>
            <person name="Zhang L."/>
            <person name="Zhang Z."/>
            <person name="Li J."/>
            <person name="Lu G."/>
            <person name="Zhu Y."/>
            <person name="Wang Y."/>
            <person name="Huang Y."/>
            <person name="Liu J."/>
            <person name="Kang H."/>
            <person name="Chen J."/>
            <person name="Wang L."/>
            <person name="Chen A."/>
            <person name="Yu S."/>
            <person name="Gao Z."/>
            <person name="Jin L."/>
            <person name="Gu W."/>
            <person name="Wang Z."/>
            <person name="Zhao L."/>
            <person name="Shi B."/>
            <person name="Wen H."/>
            <person name="Lin R."/>
            <person name="Jones M.K."/>
            <person name="Brejova B."/>
            <person name="Vinar T."/>
            <person name="Zhao G."/>
            <person name="McManus D.P."/>
            <person name="Chen Z."/>
            <person name="Zhou Y."/>
            <person name="Wang S."/>
        </authorList>
    </citation>
    <scope>NUCLEOTIDE SEQUENCE [LARGE SCALE GENOMIC DNA]</scope>
</reference>
<proteinExistence type="predicted"/>
<feature type="region of interest" description="Disordered" evidence="1">
    <location>
        <begin position="1"/>
        <end position="26"/>
    </location>
</feature>
<sequence length="73" mass="8489">MRCHDHLHHHERQSESQRVQRGSTEDSKYRYGGQIWLSLPSRLTNGPACLKAPKKRLSEVNSKFRLKEVNGAF</sequence>
<gene>
    <name evidence="2" type="ORF">EGR_07852</name>
</gene>
<evidence type="ECO:0000256" key="1">
    <source>
        <dbReference type="SAM" id="MobiDB-lite"/>
    </source>
</evidence>